<name>A0AAC8W4B3_9PROT</name>
<accession>A0AAC8W4B3</accession>
<dbReference type="InterPro" id="IPR003594">
    <property type="entry name" value="HATPase_dom"/>
</dbReference>
<feature type="domain" description="Histidine kinase" evidence="11">
    <location>
        <begin position="311"/>
        <end position="539"/>
    </location>
</feature>
<evidence type="ECO:0000256" key="2">
    <source>
        <dbReference type="ARBA" id="ARBA00004651"/>
    </source>
</evidence>
<dbReference type="InterPro" id="IPR036097">
    <property type="entry name" value="HisK_dim/P_sf"/>
</dbReference>
<keyword evidence="10" id="KW-0472">Membrane</keyword>
<dbReference type="InterPro" id="IPR036890">
    <property type="entry name" value="HATPase_C_sf"/>
</dbReference>
<evidence type="ECO:0000256" key="1">
    <source>
        <dbReference type="ARBA" id="ARBA00000085"/>
    </source>
</evidence>
<dbReference type="RefSeq" id="WP_045585705.1">
    <property type="nucleotide sequence ID" value="NZ_CP012405.1"/>
</dbReference>
<dbReference type="SUPFAM" id="SSF47384">
    <property type="entry name" value="Homodimeric domain of signal transducing histidine kinase"/>
    <property type="match status" value="1"/>
</dbReference>
<dbReference type="PRINTS" id="PR00344">
    <property type="entry name" value="BCTRLSENSOR"/>
</dbReference>
<dbReference type="AlphaFoldDB" id="A0AAC8W4B3"/>
<dbReference type="EMBL" id="CP012405">
    <property type="protein sequence ID" value="ALG74823.1"/>
    <property type="molecule type" value="Genomic_DNA"/>
</dbReference>
<gene>
    <name evidence="12" type="ORF">AL072_28285</name>
</gene>
<dbReference type="Proteomes" id="UP000069935">
    <property type="component" value="Chromosome 5"/>
</dbReference>
<comment type="catalytic activity">
    <reaction evidence="1">
        <text>ATP + protein L-histidine = ADP + protein N-phospho-L-histidine.</text>
        <dbReference type="EC" id="2.7.13.3"/>
    </reaction>
</comment>
<dbReference type="KEGG" id="ati:AL072_28285"/>
<dbReference type="InterPro" id="IPR004358">
    <property type="entry name" value="Sig_transdc_His_kin-like_C"/>
</dbReference>
<evidence type="ECO:0000256" key="4">
    <source>
        <dbReference type="ARBA" id="ARBA00022475"/>
    </source>
</evidence>
<feature type="transmembrane region" description="Helical" evidence="10">
    <location>
        <begin position="226"/>
        <end position="246"/>
    </location>
</feature>
<dbReference type="InterPro" id="IPR005467">
    <property type="entry name" value="His_kinase_dom"/>
</dbReference>
<reference evidence="13" key="1">
    <citation type="submission" date="2015-08" db="EMBL/GenBank/DDBJ databases">
        <title>Complete Genome Sequence of Azospirillum thiophilum BV-S.</title>
        <authorList>
            <person name="Fomenkov A."/>
            <person name="Vincze T."/>
            <person name="Grabovich M."/>
            <person name="Dubinina G."/>
            <person name="Orlova M."/>
            <person name="Belousova E."/>
            <person name="Roberts R.J."/>
        </authorList>
    </citation>
    <scope>NUCLEOTIDE SEQUENCE [LARGE SCALE GENOMIC DNA]</scope>
    <source>
        <strain evidence="13">BV-S</strain>
    </source>
</reference>
<evidence type="ECO:0000256" key="9">
    <source>
        <dbReference type="ARBA" id="ARBA00023026"/>
    </source>
</evidence>
<evidence type="ECO:0000256" key="8">
    <source>
        <dbReference type="ARBA" id="ARBA00023012"/>
    </source>
</evidence>
<evidence type="ECO:0000313" key="13">
    <source>
        <dbReference type="Proteomes" id="UP000069935"/>
    </source>
</evidence>
<evidence type="ECO:0000256" key="10">
    <source>
        <dbReference type="SAM" id="Phobius"/>
    </source>
</evidence>
<keyword evidence="8" id="KW-0902">Two-component regulatory system</keyword>
<dbReference type="GO" id="GO:0005886">
    <property type="term" value="C:plasma membrane"/>
    <property type="evidence" value="ECO:0007669"/>
    <property type="project" value="UniProtKB-SubCell"/>
</dbReference>
<dbReference type="GO" id="GO:0000155">
    <property type="term" value="F:phosphorelay sensor kinase activity"/>
    <property type="evidence" value="ECO:0007669"/>
    <property type="project" value="InterPro"/>
</dbReference>
<keyword evidence="6" id="KW-0808">Transferase</keyword>
<keyword evidence="9" id="KW-0843">Virulence</keyword>
<evidence type="ECO:0000256" key="5">
    <source>
        <dbReference type="ARBA" id="ARBA00022553"/>
    </source>
</evidence>
<dbReference type="Gene3D" id="3.30.565.10">
    <property type="entry name" value="Histidine kinase-like ATPase, C-terminal domain"/>
    <property type="match status" value="1"/>
</dbReference>
<sequence>MALLPTDLAMRAHGRASARLLWLWRSMASRLLLLTLVFVAVPVLLYDQFQRADEATQQLLLKSAQRQGELIARALEPELLGVDRAALPGLSGALARYGDDRTRLKLLVRPRVSAAGLGASSSGVRAGPEPFFYVAAAPSLSTADIDAERRLLLEQGVLDRLGSSCAGNATLAMRVPHIEGGEEVLSSITPIKTSFGCWALVTSHATEAYISSSLGRPYWSTPAVQAAAAIYLAMAALVLAVLAGIWRNLNRFGDLARGIVGGEDCTDRKGRSASFAARNTVPELAGVAEDFDRLVATLRDSAQSLRRAAEDNAHAFKTPIAVIRQSVEPLRRALPAENARSQRALTMIEKSLDKLDGLVSFARRMDEAAADLLAPSRRRVDLSALVERMAGGYTGLLAEQRLHMRSRIDAGLVVRASEETLETIVENLVENAVSFSPPDAAVSVRLTRNGPWAELVVDDEGPGVDPANLDRIFDRYFSHREPGRGMPEDEAAAHQAGAAHFGIGLWIVRRNIEAFGGRVRAENRPAGGLRMTVALPLAA</sequence>
<evidence type="ECO:0000256" key="6">
    <source>
        <dbReference type="ARBA" id="ARBA00022679"/>
    </source>
</evidence>
<dbReference type="PANTHER" id="PTHR44936">
    <property type="entry name" value="SENSOR PROTEIN CREC"/>
    <property type="match status" value="1"/>
</dbReference>
<dbReference type="SMART" id="SM00387">
    <property type="entry name" value="HATPase_c"/>
    <property type="match status" value="1"/>
</dbReference>
<dbReference type="Pfam" id="PF02518">
    <property type="entry name" value="HATPase_c"/>
    <property type="match status" value="1"/>
</dbReference>
<dbReference type="EC" id="2.7.13.3" evidence="3"/>
<keyword evidence="4" id="KW-1003">Cell membrane</keyword>
<dbReference type="PROSITE" id="PS50109">
    <property type="entry name" value="HIS_KIN"/>
    <property type="match status" value="1"/>
</dbReference>
<evidence type="ECO:0000256" key="7">
    <source>
        <dbReference type="ARBA" id="ARBA00022777"/>
    </source>
</evidence>
<dbReference type="Gene3D" id="1.10.287.130">
    <property type="match status" value="1"/>
</dbReference>
<keyword evidence="10" id="KW-1133">Transmembrane helix</keyword>
<proteinExistence type="predicted"/>
<comment type="subcellular location">
    <subcellularLocation>
        <location evidence="2">Cell membrane</location>
        <topology evidence="2">Multi-pass membrane protein</topology>
    </subcellularLocation>
</comment>
<keyword evidence="10" id="KW-0812">Transmembrane</keyword>
<reference evidence="12 13" key="2">
    <citation type="journal article" date="2016" name="Genome Announc.">
        <title>Complete Genome Sequence of a Strain of Azospirillum thiophilum Isolated from a Sulfide Spring.</title>
        <authorList>
            <person name="Fomenkov A."/>
            <person name="Vincze T."/>
            <person name="Grabovich M."/>
            <person name="Anton B.P."/>
            <person name="Dubinina G."/>
            <person name="Orlova M."/>
            <person name="Belousova E."/>
            <person name="Roberts R.J."/>
        </authorList>
    </citation>
    <scope>NUCLEOTIDE SEQUENCE [LARGE SCALE GENOMIC DNA]</scope>
    <source>
        <strain evidence="12 13">BV-S</strain>
    </source>
</reference>
<dbReference type="SUPFAM" id="SSF55874">
    <property type="entry name" value="ATPase domain of HSP90 chaperone/DNA topoisomerase II/histidine kinase"/>
    <property type="match status" value="1"/>
</dbReference>
<dbReference type="PANTHER" id="PTHR44936:SF9">
    <property type="entry name" value="SENSOR PROTEIN CREC"/>
    <property type="match status" value="1"/>
</dbReference>
<evidence type="ECO:0000256" key="3">
    <source>
        <dbReference type="ARBA" id="ARBA00012438"/>
    </source>
</evidence>
<keyword evidence="7 12" id="KW-0418">Kinase</keyword>
<dbReference type="InterPro" id="IPR050980">
    <property type="entry name" value="2C_sensor_his_kinase"/>
</dbReference>
<evidence type="ECO:0000259" key="11">
    <source>
        <dbReference type="PROSITE" id="PS50109"/>
    </source>
</evidence>
<organism evidence="12 13">
    <name type="scientific">Azospirillum thiophilum</name>
    <dbReference type="NCBI Taxonomy" id="528244"/>
    <lineage>
        <taxon>Bacteria</taxon>
        <taxon>Pseudomonadati</taxon>
        <taxon>Pseudomonadota</taxon>
        <taxon>Alphaproteobacteria</taxon>
        <taxon>Rhodospirillales</taxon>
        <taxon>Azospirillaceae</taxon>
        <taxon>Azospirillum</taxon>
    </lineage>
</organism>
<protein>
    <recommendedName>
        <fullName evidence="3">histidine kinase</fullName>
        <ecNumber evidence="3">2.7.13.3</ecNumber>
    </recommendedName>
</protein>
<dbReference type="CDD" id="cd00082">
    <property type="entry name" value="HisKA"/>
    <property type="match status" value="1"/>
</dbReference>
<keyword evidence="13" id="KW-1185">Reference proteome</keyword>
<dbReference type="InterPro" id="IPR003661">
    <property type="entry name" value="HisK_dim/P_dom"/>
</dbReference>
<keyword evidence="5" id="KW-0597">Phosphoprotein</keyword>
<evidence type="ECO:0000313" key="12">
    <source>
        <dbReference type="EMBL" id="ALG74823.1"/>
    </source>
</evidence>